<evidence type="ECO:0000256" key="1">
    <source>
        <dbReference type="SAM" id="MobiDB-lite"/>
    </source>
</evidence>
<dbReference type="OrthoDB" id="5854551at2759"/>
<evidence type="ECO:0000313" key="2">
    <source>
        <dbReference type="EMBL" id="KIH59265.1"/>
    </source>
</evidence>
<proteinExistence type="predicted"/>
<protein>
    <submittedName>
        <fullName evidence="2">Uncharacterized protein</fullName>
    </submittedName>
</protein>
<organism evidence="2 3">
    <name type="scientific">Ancylostoma duodenale</name>
    <dbReference type="NCBI Taxonomy" id="51022"/>
    <lineage>
        <taxon>Eukaryota</taxon>
        <taxon>Metazoa</taxon>
        <taxon>Ecdysozoa</taxon>
        <taxon>Nematoda</taxon>
        <taxon>Chromadorea</taxon>
        <taxon>Rhabditida</taxon>
        <taxon>Rhabditina</taxon>
        <taxon>Rhabditomorpha</taxon>
        <taxon>Strongyloidea</taxon>
        <taxon>Ancylostomatidae</taxon>
        <taxon>Ancylostomatinae</taxon>
        <taxon>Ancylostoma</taxon>
    </lineage>
</organism>
<name>A0A0C2GDN6_9BILA</name>
<dbReference type="Proteomes" id="UP000054047">
    <property type="component" value="Unassembled WGS sequence"/>
</dbReference>
<feature type="compositionally biased region" description="Basic and acidic residues" evidence="1">
    <location>
        <begin position="123"/>
        <end position="133"/>
    </location>
</feature>
<dbReference type="AlphaFoldDB" id="A0A0C2GDN6"/>
<feature type="region of interest" description="Disordered" evidence="1">
    <location>
        <begin position="1"/>
        <end position="284"/>
    </location>
</feature>
<accession>A0A0C2GDN6</accession>
<feature type="compositionally biased region" description="Low complexity" evidence="1">
    <location>
        <begin position="247"/>
        <end position="261"/>
    </location>
</feature>
<gene>
    <name evidence="2" type="ORF">ANCDUO_10508</name>
</gene>
<reference evidence="2 3" key="1">
    <citation type="submission" date="2013-12" db="EMBL/GenBank/DDBJ databases">
        <title>Draft genome of the parsitic nematode Ancylostoma duodenale.</title>
        <authorList>
            <person name="Mitreva M."/>
        </authorList>
    </citation>
    <scope>NUCLEOTIDE SEQUENCE [LARGE SCALE GENOMIC DNA]</scope>
    <source>
        <strain evidence="2 3">Zhejiang</strain>
    </source>
</reference>
<sequence>MKTRRKLTQKPSKPPLTDVPSSGPIPPAPDSNIHRPAIPMYINVSPKSPAPPPSWGNETPRISRPTSSDDTPMTRRVGHGDDQPYQPVSYYETSAPKGPVPPHSSTTPETSEYIGWTPLPKHKSLEAYDDKGPHARPSTSDYIRAPAIPNTEDEQSEVLDPYITQKTPKYEHALARKKPSPMEELNTSDASGKAGPKNPRTHQVWNSNEIKQTAGMDDPPREEDDTSDHGSTGSYERKKDRQHLSVGRTTGPGTTAGLGAEAKPKLQGSGTYTSRNAMAGGMNSGTAEVVGKKELPTISISMTNKREFGVPVIVRGPSKTQWLPDESWKTSTKYESVLKSKGPRADDMDILKVNAKCCPCCREPRGSTVSFAKRGETDGGEPSTHSGERGSSHSGNGNAFLAQQREAGPSHPNKNFVDDLQELSSLGDTLEQSQRPKVNVNRGTSAPAFSLFTIGEEGQVLDFVLNFFDHRVSPSSSCAVPQYHGQTDLSGTIPGFSDNSVRVEPEQITASANIIPRSHGTIDTLALQRSVSPFASLPGTSSGQYATPWNPGASASFPPPQPLMPLAPQPYSPALSYASPGGGCPCAPRPPPCCAPVQPCCLRKLPTNK</sequence>
<keyword evidence="3" id="KW-1185">Reference proteome</keyword>
<feature type="compositionally biased region" description="Polar residues" evidence="1">
    <location>
        <begin position="201"/>
        <end position="211"/>
    </location>
</feature>
<evidence type="ECO:0000313" key="3">
    <source>
        <dbReference type="Proteomes" id="UP000054047"/>
    </source>
</evidence>
<dbReference type="EMBL" id="KN732164">
    <property type="protein sequence ID" value="KIH59265.1"/>
    <property type="molecule type" value="Genomic_DNA"/>
</dbReference>
<feature type="region of interest" description="Disordered" evidence="1">
    <location>
        <begin position="370"/>
        <end position="398"/>
    </location>
</feature>